<dbReference type="Pfam" id="PF00440">
    <property type="entry name" value="TetR_N"/>
    <property type="match status" value="1"/>
</dbReference>
<reference evidence="7 8" key="1">
    <citation type="submission" date="2020-07" db="EMBL/GenBank/DDBJ databases">
        <title>Taxonomic revisions and descriptions of new bacterial species based on genomic comparisons in the high-G+C-content subgroup of the family Alcaligenaceae.</title>
        <authorList>
            <person name="Szabo A."/>
            <person name="Felfoldi T."/>
        </authorList>
    </citation>
    <scope>NUCLEOTIDE SEQUENCE [LARGE SCALE GENOMIC DNA]</scope>
    <source>
        <strain evidence="7 8">DSM 25264</strain>
    </source>
</reference>
<gene>
    <name evidence="7" type="ORF">H0A68_06230</name>
</gene>
<evidence type="ECO:0000256" key="5">
    <source>
        <dbReference type="PROSITE-ProRule" id="PRU00335"/>
    </source>
</evidence>
<proteinExistence type="predicted"/>
<dbReference type="InterPro" id="IPR023772">
    <property type="entry name" value="DNA-bd_HTH_TetR-type_CS"/>
</dbReference>
<feature type="domain" description="HTH tetR-type" evidence="6">
    <location>
        <begin position="13"/>
        <end position="73"/>
    </location>
</feature>
<feature type="DNA-binding region" description="H-T-H motif" evidence="5">
    <location>
        <begin position="36"/>
        <end position="55"/>
    </location>
</feature>
<dbReference type="InterPro" id="IPR050109">
    <property type="entry name" value="HTH-type_TetR-like_transc_reg"/>
</dbReference>
<keyword evidence="2" id="KW-0805">Transcription regulation</keyword>
<dbReference type="InterPro" id="IPR036271">
    <property type="entry name" value="Tet_transcr_reg_TetR-rel_C_sf"/>
</dbReference>
<keyword evidence="1" id="KW-0678">Repressor</keyword>
<dbReference type="InterPro" id="IPR001647">
    <property type="entry name" value="HTH_TetR"/>
</dbReference>
<evidence type="ECO:0000256" key="4">
    <source>
        <dbReference type="ARBA" id="ARBA00023163"/>
    </source>
</evidence>
<accession>A0A853F7A3</accession>
<dbReference type="AlphaFoldDB" id="A0A853F7A3"/>
<evidence type="ECO:0000256" key="1">
    <source>
        <dbReference type="ARBA" id="ARBA00022491"/>
    </source>
</evidence>
<keyword evidence="3 5" id="KW-0238">DNA-binding</keyword>
<dbReference type="Proteomes" id="UP000580517">
    <property type="component" value="Unassembled WGS sequence"/>
</dbReference>
<evidence type="ECO:0000256" key="3">
    <source>
        <dbReference type="ARBA" id="ARBA00023125"/>
    </source>
</evidence>
<keyword evidence="4" id="KW-0804">Transcription</keyword>
<dbReference type="GO" id="GO:0000976">
    <property type="term" value="F:transcription cis-regulatory region binding"/>
    <property type="evidence" value="ECO:0007669"/>
    <property type="project" value="TreeGrafter"/>
</dbReference>
<dbReference type="Gene3D" id="1.10.357.10">
    <property type="entry name" value="Tetracycline Repressor, domain 2"/>
    <property type="match status" value="1"/>
</dbReference>
<name>A0A853F7A3_9BURK</name>
<dbReference type="OrthoDB" id="2356263at2"/>
<dbReference type="InterPro" id="IPR041586">
    <property type="entry name" value="PsrA_TetR_C"/>
</dbReference>
<dbReference type="SUPFAM" id="SSF48498">
    <property type="entry name" value="Tetracyclin repressor-like, C-terminal domain"/>
    <property type="match status" value="1"/>
</dbReference>
<evidence type="ECO:0000259" key="6">
    <source>
        <dbReference type="PROSITE" id="PS50977"/>
    </source>
</evidence>
<dbReference type="PROSITE" id="PS01081">
    <property type="entry name" value="HTH_TETR_1"/>
    <property type="match status" value="1"/>
</dbReference>
<dbReference type="PANTHER" id="PTHR30055">
    <property type="entry name" value="HTH-TYPE TRANSCRIPTIONAL REGULATOR RUTR"/>
    <property type="match status" value="1"/>
</dbReference>
<dbReference type="PRINTS" id="PR00455">
    <property type="entry name" value="HTHTETR"/>
</dbReference>
<dbReference type="SUPFAM" id="SSF46689">
    <property type="entry name" value="Homeodomain-like"/>
    <property type="match status" value="1"/>
</dbReference>
<organism evidence="7 8">
    <name type="scientific">Allopusillimonas soli</name>
    <dbReference type="NCBI Taxonomy" id="659016"/>
    <lineage>
        <taxon>Bacteria</taxon>
        <taxon>Pseudomonadati</taxon>
        <taxon>Pseudomonadota</taxon>
        <taxon>Betaproteobacteria</taxon>
        <taxon>Burkholderiales</taxon>
        <taxon>Alcaligenaceae</taxon>
        <taxon>Allopusillimonas</taxon>
    </lineage>
</organism>
<evidence type="ECO:0000313" key="7">
    <source>
        <dbReference type="EMBL" id="NYT36464.1"/>
    </source>
</evidence>
<comment type="caution">
    <text evidence="7">The sequence shown here is derived from an EMBL/GenBank/DDBJ whole genome shotgun (WGS) entry which is preliminary data.</text>
</comment>
<sequence>MVRHYPGGPRSSEVTKQLILDVAERLCAEGGVEALSVRAVCEQAGANVASISYHFGNKQRLLEEMFQRRVTPLNEERLRLLDCALSGPRDILLEEVIRSFVAPVIRGIASTSPVEGENLGNSSLIVTQFLARIYSMPGEEDFLKAHYEPVRSRFVLALQVCLPGLSLDDLLWRYNMMVGALIYAMAGPQRMARRPIVFSNVANSDLENDPEYGIEQMVAFIASGFRARGLAQEWQIKHKAVAIHSVSLAGASQKCPPL</sequence>
<evidence type="ECO:0000256" key="2">
    <source>
        <dbReference type="ARBA" id="ARBA00023015"/>
    </source>
</evidence>
<dbReference type="Pfam" id="PF17939">
    <property type="entry name" value="TetR_C_30"/>
    <property type="match status" value="1"/>
</dbReference>
<protein>
    <submittedName>
        <fullName evidence="7">TetR/AcrR family transcriptional regulator</fullName>
    </submittedName>
</protein>
<dbReference type="PANTHER" id="PTHR30055:SF234">
    <property type="entry name" value="HTH-TYPE TRANSCRIPTIONAL REGULATOR BETI"/>
    <property type="match status" value="1"/>
</dbReference>
<keyword evidence="8" id="KW-1185">Reference proteome</keyword>
<evidence type="ECO:0000313" key="8">
    <source>
        <dbReference type="Proteomes" id="UP000580517"/>
    </source>
</evidence>
<dbReference type="GO" id="GO:0003700">
    <property type="term" value="F:DNA-binding transcription factor activity"/>
    <property type="evidence" value="ECO:0007669"/>
    <property type="project" value="TreeGrafter"/>
</dbReference>
<dbReference type="PROSITE" id="PS50977">
    <property type="entry name" value="HTH_TETR_2"/>
    <property type="match status" value="1"/>
</dbReference>
<dbReference type="RefSeq" id="WP_129968440.1">
    <property type="nucleotide sequence ID" value="NZ_JACCEW010000002.1"/>
</dbReference>
<dbReference type="InterPro" id="IPR009057">
    <property type="entry name" value="Homeodomain-like_sf"/>
</dbReference>
<dbReference type="EMBL" id="JACCEW010000002">
    <property type="protein sequence ID" value="NYT36464.1"/>
    <property type="molecule type" value="Genomic_DNA"/>
</dbReference>